<feature type="compositionally biased region" description="Polar residues" evidence="1">
    <location>
        <begin position="83"/>
        <end position="93"/>
    </location>
</feature>
<geneLocation type="plasmid" evidence="2">
    <name>pAEU601</name>
</geneLocation>
<evidence type="ECO:0000313" key="2">
    <source>
        <dbReference type="EMBL" id="CAA76630.1"/>
    </source>
</evidence>
<reference evidence="2" key="1">
    <citation type="submission" date="1998-04" db="EMBL/GenBank/DDBJ databases">
        <title>Nucleotide sequences as a basis to genetic and taxonomic investigations of Acetobacter species isolated from industrial fermentations.</title>
        <authorList>
            <person name="Boesch C."/>
            <person name="Teuber M."/>
        </authorList>
    </citation>
    <scope>NUCLEOTIDE SEQUENCE [LARGE SCALE GENOMIC DNA]</scope>
    <source>
        <strain evidence="2">DES 11</strain>
        <plasmid evidence="2">pAEU601</plasmid>
    </source>
</reference>
<organism evidence="2">
    <name type="scientific">Komagataeibacter europaeus</name>
    <name type="common">Gluconacetobacter europaeus</name>
    <dbReference type="NCBI Taxonomy" id="33995"/>
    <lineage>
        <taxon>Bacteria</taxon>
        <taxon>Pseudomonadati</taxon>
        <taxon>Pseudomonadota</taxon>
        <taxon>Alphaproteobacteria</taxon>
        <taxon>Acetobacterales</taxon>
        <taxon>Acetobacteraceae</taxon>
        <taxon>Komagataeibacter</taxon>
    </lineage>
</organism>
<sequence length="102" mass="11913">MPLAEAEQFRDDCKTYKEAERTRQTSLVEKVQQIDQKLKEIRQRILDKARKELDGLYRKLETIREAMKAAKEVRAAQGKSQKKAQSPVIQADQTNRKRGRGR</sequence>
<keyword evidence="2" id="KW-0614">Plasmid</keyword>
<dbReference type="RefSeq" id="WP_032072675.1">
    <property type="nucleotide sequence ID" value="NC_025155.1"/>
</dbReference>
<feature type="region of interest" description="Disordered" evidence="1">
    <location>
        <begin position="72"/>
        <end position="102"/>
    </location>
</feature>
<evidence type="ECO:0000256" key="1">
    <source>
        <dbReference type="SAM" id="MobiDB-lite"/>
    </source>
</evidence>
<protein>
    <submittedName>
        <fullName evidence="2">Acetobacter europaeus plasmid pAEU601 sequence</fullName>
    </submittedName>
</protein>
<name>O67946_KOMEU</name>
<dbReference type="EMBL" id="Y17109">
    <property type="protein sequence ID" value="CAA76630.1"/>
    <property type="molecule type" value="Genomic_DNA"/>
</dbReference>
<accession>O67946</accession>
<proteinExistence type="predicted"/>
<dbReference type="AlphaFoldDB" id="O67946"/>